<dbReference type="PANTHER" id="PTHR22642">
    <property type="entry name" value="IMIDAZOLONEPROPIONASE"/>
    <property type="match status" value="1"/>
</dbReference>
<dbReference type="GO" id="GO:0016810">
    <property type="term" value="F:hydrolase activity, acting on carbon-nitrogen (but not peptide) bonds"/>
    <property type="evidence" value="ECO:0007669"/>
    <property type="project" value="InterPro"/>
</dbReference>
<dbReference type="Gene3D" id="3.20.20.140">
    <property type="entry name" value="Metal-dependent hydrolases"/>
    <property type="match status" value="1"/>
</dbReference>
<dbReference type="InterPro" id="IPR013108">
    <property type="entry name" value="Amidohydro_3"/>
</dbReference>
<dbReference type="RefSeq" id="WP_009193796.1">
    <property type="nucleotide sequence ID" value="NZ_AODQ01000005.1"/>
</dbReference>
<organism evidence="3 4">
    <name type="scientific">Cesiribacter andamanensis AMV16</name>
    <dbReference type="NCBI Taxonomy" id="1279009"/>
    <lineage>
        <taxon>Bacteria</taxon>
        <taxon>Pseudomonadati</taxon>
        <taxon>Bacteroidota</taxon>
        <taxon>Cytophagia</taxon>
        <taxon>Cytophagales</taxon>
        <taxon>Cesiribacteraceae</taxon>
        <taxon>Cesiribacter</taxon>
    </lineage>
</organism>
<feature type="signal peptide" evidence="1">
    <location>
        <begin position="1"/>
        <end position="23"/>
    </location>
</feature>
<dbReference type="EC" id="3.5.1.91" evidence="3"/>
<keyword evidence="4" id="KW-1185">Reference proteome</keyword>
<protein>
    <submittedName>
        <fullName evidence="3">N-substituted formamide deformylase</fullName>
        <ecNumber evidence="3">3.5.1.91</ecNumber>
    </submittedName>
</protein>
<evidence type="ECO:0000259" key="2">
    <source>
        <dbReference type="Pfam" id="PF07969"/>
    </source>
</evidence>
<dbReference type="eggNOG" id="COG1574">
    <property type="taxonomic scope" value="Bacteria"/>
</dbReference>
<accession>M7P1J9</accession>
<dbReference type="Gene3D" id="2.30.40.10">
    <property type="entry name" value="Urease, subunit C, domain 1"/>
    <property type="match status" value="1"/>
</dbReference>
<dbReference type="PATRIC" id="fig|1279009.4.peg.388"/>
<dbReference type="Pfam" id="PF07969">
    <property type="entry name" value="Amidohydro_3"/>
    <property type="match status" value="1"/>
</dbReference>
<dbReference type="AlphaFoldDB" id="M7P1J9"/>
<dbReference type="Gene3D" id="3.10.310.70">
    <property type="match status" value="1"/>
</dbReference>
<dbReference type="PROSITE" id="PS51257">
    <property type="entry name" value="PROKAR_LIPOPROTEIN"/>
    <property type="match status" value="1"/>
</dbReference>
<dbReference type="STRING" id="1279009.ADICEAN_00388"/>
<dbReference type="OrthoDB" id="9767366at2"/>
<feature type="chain" id="PRO_5004082546" evidence="1">
    <location>
        <begin position="24"/>
        <end position="551"/>
    </location>
</feature>
<dbReference type="EMBL" id="AODQ01000005">
    <property type="protein sequence ID" value="EMR04489.1"/>
    <property type="molecule type" value="Genomic_DNA"/>
</dbReference>
<evidence type="ECO:0000313" key="4">
    <source>
        <dbReference type="Proteomes" id="UP000011910"/>
    </source>
</evidence>
<evidence type="ECO:0000313" key="3">
    <source>
        <dbReference type="EMBL" id="EMR04489.1"/>
    </source>
</evidence>
<dbReference type="CDD" id="cd01300">
    <property type="entry name" value="YtcJ_like"/>
    <property type="match status" value="1"/>
</dbReference>
<dbReference type="InterPro" id="IPR033932">
    <property type="entry name" value="YtcJ-like"/>
</dbReference>
<sequence length="551" mass="61582">MKKRFFSLPILAAALLAGCTSLPESEQQTQAVDYILTNGRIYTVDSSFTVHQAMAVREGRIVATGSSDDIQKRFTSDSLVNLQGKAVYPGFIDAHCHFYRYGLGLQTADLVGASSWQEVLQRLQEQRRQFPQADWLLGRGWDQNDWPVKEFPTRAELDRLFPDIPVFITRVDGHAAIANGRALQLAGITAASRIEGGKIGLEGGQPSGLLIDNAVDLVSSKIPEPDRQEQIAALRQAERNVFAVGLTSVADAGLDRSTIHLIDSLQEEGALQIRVYAMLNPTEENMLHYFESGPLKKERLTVTSFKIYSDGALGSRGALLLAPYSDDQDNHGLLLSQPFYFADMAKKLHANGFQMNTHCIGDSANRLVLDTYAQVLGEDNDRRWRIEHSQVVTKEDLQKYQRYRVIPSIQPTHATSDMYWAADRLGQQRVKTAYAYQDLLKQTGVVALGSDFPVEDINPLWGFYAAIARQDEKSWPEGGFQPENKLSREQALRGMTIWAAYANFEEEEKGSLEAGKWADFVVLEKDIMEVAERETRDARVLHTVVAGKKVN</sequence>
<evidence type="ECO:0000256" key="1">
    <source>
        <dbReference type="SAM" id="SignalP"/>
    </source>
</evidence>
<dbReference type="SUPFAM" id="SSF51338">
    <property type="entry name" value="Composite domain of metallo-dependent hydrolases"/>
    <property type="match status" value="1"/>
</dbReference>
<comment type="caution">
    <text evidence="3">The sequence shown here is derived from an EMBL/GenBank/DDBJ whole genome shotgun (WGS) entry which is preliminary data.</text>
</comment>
<dbReference type="InterPro" id="IPR032466">
    <property type="entry name" value="Metal_Hydrolase"/>
</dbReference>
<keyword evidence="3" id="KW-0378">Hydrolase</keyword>
<gene>
    <name evidence="3" type="primary">nfdA</name>
    <name evidence="3" type="ORF">ADICEAN_00388</name>
</gene>
<reference evidence="3 4" key="1">
    <citation type="journal article" date="2013" name="Genome Announc.">
        <title>Draft Genome Sequence of Cesiribacter andamanensis Strain AMV16T, Isolated from a Soil Sample from a Mud Volcano in the Andaman Islands, India.</title>
        <authorList>
            <person name="Shivaji S."/>
            <person name="Ara S."/>
            <person name="Begum Z."/>
            <person name="Srinivas T.N."/>
            <person name="Singh A."/>
            <person name="Kumar Pinnaka A."/>
        </authorList>
    </citation>
    <scope>NUCLEOTIDE SEQUENCE [LARGE SCALE GENOMIC DNA]</scope>
    <source>
        <strain evidence="3 4">AMV16</strain>
    </source>
</reference>
<dbReference type="SUPFAM" id="SSF51556">
    <property type="entry name" value="Metallo-dependent hydrolases"/>
    <property type="match status" value="1"/>
</dbReference>
<dbReference type="Proteomes" id="UP000011910">
    <property type="component" value="Unassembled WGS sequence"/>
</dbReference>
<name>M7P1J9_9BACT</name>
<dbReference type="PANTHER" id="PTHR22642:SF2">
    <property type="entry name" value="PROTEIN LONG AFTER FAR-RED 3"/>
    <property type="match status" value="1"/>
</dbReference>
<proteinExistence type="predicted"/>
<keyword evidence="1" id="KW-0732">Signal</keyword>
<dbReference type="InterPro" id="IPR011059">
    <property type="entry name" value="Metal-dep_hydrolase_composite"/>
</dbReference>
<feature type="domain" description="Amidohydrolase 3" evidence="2">
    <location>
        <begin position="79"/>
        <end position="550"/>
    </location>
</feature>